<dbReference type="EMBL" id="MK072160">
    <property type="protein sequence ID" value="AYV79616.1"/>
    <property type="molecule type" value="Genomic_DNA"/>
</dbReference>
<dbReference type="Pfam" id="PF12796">
    <property type="entry name" value="Ank_2"/>
    <property type="match status" value="1"/>
</dbReference>
<dbReference type="GO" id="GO:0000062">
    <property type="term" value="F:fatty-acyl-CoA binding"/>
    <property type="evidence" value="ECO:0007669"/>
    <property type="project" value="TreeGrafter"/>
</dbReference>
<dbReference type="InterPro" id="IPR002110">
    <property type="entry name" value="Ankyrin_rpt"/>
</dbReference>
<gene>
    <name evidence="2" type="ORF">Faunusvirus29_5</name>
</gene>
<evidence type="ECO:0000256" key="1">
    <source>
        <dbReference type="ARBA" id="ARBA00023121"/>
    </source>
</evidence>
<reference evidence="2" key="1">
    <citation type="submission" date="2018-10" db="EMBL/GenBank/DDBJ databases">
        <title>Hidden diversity of soil giant viruses.</title>
        <authorList>
            <person name="Schulz F."/>
            <person name="Alteio L."/>
            <person name="Goudeau D."/>
            <person name="Ryan E.M."/>
            <person name="Malmstrom R.R."/>
            <person name="Blanchard J."/>
            <person name="Woyke T."/>
        </authorList>
    </citation>
    <scope>NUCLEOTIDE SEQUENCE</scope>
    <source>
        <strain evidence="2">FNV1</strain>
    </source>
</reference>
<proteinExistence type="predicted"/>
<sequence>MGNITTTQYNHATHFYKLIITYPIDETACLNYIDKYSDFYNIKMGNYESTALMSSMRVNASDELLIKLIEQNVDVNPTRVGLIPTRFSSEKSFGVNTVDRYGDTPLIWAIIHGKYNIVTHLVNAGAQINRDIKYKPILYDALHYDRLEIAKYLIDKGAEFNTLLCYDSNKIDTSYFRFDKYANSYGEFEDICRQKFDIYPNIVGHIKLRYKESIHGIINDKSADNVMANCFATTYVPQLVDVICEFII</sequence>
<dbReference type="PANTHER" id="PTHR24119">
    <property type="entry name" value="ACYL-COA-BINDING DOMAIN-CONTAINING PROTEIN 6"/>
    <property type="match status" value="1"/>
</dbReference>
<dbReference type="PANTHER" id="PTHR24119:SF0">
    <property type="entry name" value="ACYL-COA-BINDING DOMAIN-CONTAINING PROTEIN 6"/>
    <property type="match status" value="1"/>
</dbReference>
<keyword evidence="1" id="KW-0446">Lipid-binding</keyword>
<protein>
    <submittedName>
        <fullName evidence="2">Uncharacterized protein</fullName>
    </submittedName>
</protein>
<accession>A0A3G4ZXI5</accession>
<dbReference type="Gene3D" id="1.25.40.20">
    <property type="entry name" value="Ankyrin repeat-containing domain"/>
    <property type="match status" value="1"/>
</dbReference>
<dbReference type="PROSITE" id="PS50088">
    <property type="entry name" value="ANK_REPEAT"/>
    <property type="match status" value="1"/>
</dbReference>
<dbReference type="SMART" id="SM00248">
    <property type="entry name" value="ANK"/>
    <property type="match status" value="3"/>
</dbReference>
<organism evidence="2">
    <name type="scientific">Faunusvirus sp</name>
    <dbReference type="NCBI Taxonomy" id="2487766"/>
    <lineage>
        <taxon>Viruses</taxon>
        <taxon>Varidnaviria</taxon>
        <taxon>Bamfordvirae</taxon>
        <taxon>Nucleocytoviricota</taxon>
        <taxon>Megaviricetes</taxon>
        <taxon>Imitervirales</taxon>
        <taxon>Mimiviridae</taxon>
    </lineage>
</organism>
<dbReference type="PROSITE" id="PS50297">
    <property type="entry name" value="ANK_REP_REGION"/>
    <property type="match status" value="1"/>
</dbReference>
<dbReference type="InterPro" id="IPR036770">
    <property type="entry name" value="Ankyrin_rpt-contain_sf"/>
</dbReference>
<name>A0A3G4ZXI5_9VIRU</name>
<evidence type="ECO:0000313" key="2">
    <source>
        <dbReference type="EMBL" id="AYV79616.1"/>
    </source>
</evidence>
<dbReference type="SUPFAM" id="SSF48403">
    <property type="entry name" value="Ankyrin repeat"/>
    <property type="match status" value="1"/>
</dbReference>